<gene>
    <name evidence="3" type="ORF">PLXY2_LOCUS6017</name>
</gene>
<dbReference type="Pfam" id="PF03372">
    <property type="entry name" value="Exo_endo_phos"/>
    <property type="match status" value="1"/>
</dbReference>
<dbReference type="GO" id="GO:0003824">
    <property type="term" value="F:catalytic activity"/>
    <property type="evidence" value="ECO:0007669"/>
    <property type="project" value="InterPro"/>
</dbReference>
<dbReference type="Proteomes" id="UP000653454">
    <property type="component" value="Unassembled WGS sequence"/>
</dbReference>
<dbReference type="Pfam" id="PF02995">
    <property type="entry name" value="DUF229"/>
    <property type="match status" value="1"/>
</dbReference>
<keyword evidence="4" id="KW-1185">Reference proteome</keyword>
<dbReference type="PANTHER" id="PTHR47027">
    <property type="entry name" value="REVERSE TRANSCRIPTASE DOMAIN-CONTAINING PROTEIN"/>
    <property type="match status" value="1"/>
</dbReference>
<dbReference type="InterPro" id="IPR004245">
    <property type="entry name" value="DUF229"/>
</dbReference>
<dbReference type="InterPro" id="IPR043128">
    <property type="entry name" value="Rev_trsase/Diguanyl_cyclase"/>
</dbReference>
<reference evidence="3" key="1">
    <citation type="submission" date="2020-11" db="EMBL/GenBank/DDBJ databases">
        <authorList>
            <person name="Whiteford S."/>
        </authorList>
    </citation>
    <scope>NUCLEOTIDE SEQUENCE</scope>
</reference>
<evidence type="ECO:0000313" key="3">
    <source>
        <dbReference type="EMBL" id="CAG9116439.1"/>
    </source>
</evidence>
<dbReference type="Gene3D" id="3.30.70.270">
    <property type="match status" value="1"/>
</dbReference>
<feature type="domain" description="Reverse transcriptase" evidence="2">
    <location>
        <begin position="361"/>
        <end position="669"/>
    </location>
</feature>
<feature type="region of interest" description="Disordered" evidence="1">
    <location>
        <begin position="1"/>
        <end position="47"/>
    </location>
</feature>
<dbReference type="SUPFAM" id="SSF56219">
    <property type="entry name" value="DNase I-like"/>
    <property type="match status" value="1"/>
</dbReference>
<dbReference type="SUPFAM" id="SSF56672">
    <property type="entry name" value="DNA/RNA polymerases"/>
    <property type="match status" value="1"/>
</dbReference>
<dbReference type="InterPro" id="IPR005135">
    <property type="entry name" value="Endo/exonuclease/phosphatase"/>
</dbReference>
<dbReference type="PROSITE" id="PS50878">
    <property type="entry name" value="RT_POL"/>
    <property type="match status" value="1"/>
</dbReference>
<name>A0A8S4ELH9_PLUXY</name>
<dbReference type="AlphaFoldDB" id="A0A8S4ELH9"/>
<evidence type="ECO:0000259" key="2">
    <source>
        <dbReference type="PROSITE" id="PS50878"/>
    </source>
</evidence>
<protein>
    <submittedName>
        <fullName evidence="3">(diamondback moth) hypothetical protein</fullName>
    </submittedName>
</protein>
<dbReference type="Gene3D" id="3.60.10.10">
    <property type="entry name" value="Endonuclease/exonuclease/phosphatase"/>
    <property type="match status" value="1"/>
</dbReference>
<proteinExistence type="predicted"/>
<organism evidence="3 4">
    <name type="scientific">Plutella xylostella</name>
    <name type="common">Diamondback moth</name>
    <name type="synonym">Plutella maculipennis</name>
    <dbReference type="NCBI Taxonomy" id="51655"/>
    <lineage>
        <taxon>Eukaryota</taxon>
        <taxon>Metazoa</taxon>
        <taxon>Ecdysozoa</taxon>
        <taxon>Arthropoda</taxon>
        <taxon>Hexapoda</taxon>
        <taxon>Insecta</taxon>
        <taxon>Pterygota</taxon>
        <taxon>Neoptera</taxon>
        <taxon>Endopterygota</taxon>
        <taxon>Lepidoptera</taxon>
        <taxon>Glossata</taxon>
        <taxon>Ditrysia</taxon>
        <taxon>Yponomeutoidea</taxon>
        <taxon>Plutellidae</taxon>
        <taxon>Plutella</taxon>
    </lineage>
</organism>
<sequence>MYTRSPRPLVPGGPSGPGDDGSRINPGPGGAKNLRAGPNPRQTTTAMNMDPDYLNIITYNVRTLMKDERLIEIENALKEVNWDIVGLSEVRRIGEETTERDNCIFYHYGTTSGLYGVGFLVSKKWKNNIIEFIGYSDRIAVLKFQISQKHTLTLIQTYAPTSSHTDDEVESYYDLLNKACDDHRGTWTMVLGDFNAKLGKRQELDNADTLGPHGLGCRNERGTRLLQFAFGQSLKVSNSFFYKKAQRRWTWVSPDSITKNEIDFILSSNQSIIKDISVINKFKCSSDHRPLRARVSFDIKIHRKLLFTKQIKRLNKHTLIQNADQFNLELSNSFKCLEIDIEDVDNQFNNIKKSIYDASKKVKQNRINDNKLTTETIALINERESYARCSPEYNQIDKIVKRSIRKDIRSYNTKLVQIAIEKHHSLRNAKMGANRSKTWINCLKDENGVKHSHRDNITTICTTFYKNLYSDANKNELPDIEYTCPDTIPPITGQEVYTALKNYSKAFDSITHNSIFTALQNQDIDPTYILILKKIYNNSTADIKLQNPGPIFNIEKGVKQGDPLSPKLFTATLEEIFRKLAASWERKGIDVGGRMLTNLRFADDIVLFAPSASVLTQMLQDLSTASLEVGLKMNRSKTQVMTNSVKSRVEVDGQEIGYVDEYIYLGQIASFENRQDKEVERRITNAWKSFWSMKDLMKGTLPLTLKRQLIDMCILPVLTYGAQTWSLTEHQKSKLKVCQRAMERTILGVRRIDRIRNTTLRSSTRITDVGAQTAKLKWAWAGHVCRMHPDRWARIVTEHCIGDTPSFLLMLKKTEEFMKLDGPKFAFTFIADITHDRTMLSVADSDTAAWLRRLRDGGHLEDTLVVVHADHGPR</sequence>
<dbReference type="InterPro" id="IPR036691">
    <property type="entry name" value="Endo/exonu/phosph_ase_sf"/>
</dbReference>
<feature type="compositionally biased region" description="Low complexity" evidence="1">
    <location>
        <begin position="1"/>
        <end position="12"/>
    </location>
</feature>
<dbReference type="CDD" id="cd09076">
    <property type="entry name" value="L1-EN"/>
    <property type="match status" value="1"/>
</dbReference>
<dbReference type="EMBL" id="CAJHNJ030000018">
    <property type="protein sequence ID" value="CAG9116439.1"/>
    <property type="molecule type" value="Genomic_DNA"/>
</dbReference>
<dbReference type="PANTHER" id="PTHR47027:SF20">
    <property type="entry name" value="REVERSE TRANSCRIPTASE-LIKE PROTEIN WITH RNA-DIRECTED DNA POLYMERASE DOMAIN"/>
    <property type="match status" value="1"/>
</dbReference>
<comment type="caution">
    <text evidence="3">The sequence shown here is derived from an EMBL/GenBank/DDBJ whole genome shotgun (WGS) entry which is preliminary data.</text>
</comment>
<dbReference type="InterPro" id="IPR000477">
    <property type="entry name" value="RT_dom"/>
</dbReference>
<evidence type="ECO:0000313" key="4">
    <source>
        <dbReference type="Proteomes" id="UP000653454"/>
    </source>
</evidence>
<dbReference type="Pfam" id="PF00078">
    <property type="entry name" value="RVT_1"/>
    <property type="match status" value="1"/>
</dbReference>
<evidence type="ECO:0000256" key="1">
    <source>
        <dbReference type="SAM" id="MobiDB-lite"/>
    </source>
</evidence>
<accession>A0A8S4ELH9</accession>
<dbReference type="InterPro" id="IPR043502">
    <property type="entry name" value="DNA/RNA_pol_sf"/>
</dbReference>
<dbReference type="GO" id="GO:0071897">
    <property type="term" value="P:DNA biosynthetic process"/>
    <property type="evidence" value="ECO:0007669"/>
    <property type="project" value="UniProtKB-ARBA"/>
</dbReference>